<name>A0A4S9ATX8_AURPU</name>
<protein>
    <recommendedName>
        <fullName evidence="3">DUF7928 domain-containing protein</fullName>
    </recommendedName>
</protein>
<dbReference type="Proteomes" id="UP000304928">
    <property type="component" value="Unassembled WGS sequence"/>
</dbReference>
<dbReference type="Pfam" id="PF25550">
    <property type="entry name" value="DUF7928"/>
    <property type="match status" value="1"/>
</dbReference>
<organism evidence="4 5">
    <name type="scientific">Aureobasidium pullulans</name>
    <name type="common">Black yeast</name>
    <name type="synonym">Pullularia pullulans</name>
    <dbReference type="NCBI Taxonomy" id="5580"/>
    <lineage>
        <taxon>Eukaryota</taxon>
        <taxon>Fungi</taxon>
        <taxon>Dikarya</taxon>
        <taxon>Ascomycota</taxon>
        <taxon>Pezizomycotina</taxon>
        <taxon>Dothideomycetes</taxon>
        <taxon>Dothideomycetidae</taxon>
        <taxon>Dothideales</taxon>
        <taxon>Saccotheciaceae</taxon>
        <taxon>Aureobasidium</taxon>
    </lineage>
</organism>
<evidence type="ECO:0000313" key="4">
    <source>
        <dbReference type="EMBL" id="THW83488.1"/>
    </source>
</evidence>
<dbReference type="PANTHER" id="PTHR35408">
    <property type="entry name" value="CHROMOSOME 15, WHOLE GENOME SHOTGUN SEQUENCE"/>
    <property type="match status" value="1"/>
</dbReference>
<keyword evidence="2" id="KW-0812">Transmembrane</keyword>
<comment type="caution">
    <text evidence="4">The sequence shown here is derived from an EMBL/GenBank/DDBJ whole genome shotgun (WGS) entry which is preliminary data.</text>
</comment>
<accession>A0A4S9ATX8</accession>
<feature type="region of interest" description="Disordered" evidence="1">
    <location>
        <begin position="1"/>
        <end position="40"/>
    </location>
</feature>
<dbReference type="AlphaFoldDB" id="A0A4S9ATX8"/>
<evidence type="ECO:0000256" key="2">
    <source>
        <dbReference type="SAM" id="Phobius"/>
    </source>
</evidence>
<feature type="transmembrane region" description="Helical" evidence="2">
    <location>
        <begin position="154"/>
        <end position="176"/>
    </location>
</feature>
<dbReference type="PANTHER" id="PTHR35408:SF1">
    <property type="entry name" value="GLYCOSYLTRANSFERASE 2-LIKE DOMAIN-CONTAINING PROTEIN"/>
    <property type="match status" value="1"/>
</dbReference>
<dbReference type="EMBL" id="QZAR01000276">
    <property type="protein sequence ID" value="THW83488.1"/>
    <property type="molecule type" value="Genomic_DNA"/>
</dbReference>
<feature type="domain" description="DUF7928" evidence="3">
    <location>
        <begin position="56"/>
        <end position="114"/>
    </location>
</feature>
<gene>
    <name evidence="4" type="ORF">D6D15_09545</name>
</gene>
<keyword evidence="2" id="KW-1133">Transmembrane helix</keyword>
<evidence type="ECO:0000256" key="1">
    <source>
        <dbReference type="SAM" id="MobiDB-lite"/>
    </source>
</evidence>
<proteinExistence type="predicted"/>
<evidence type="ECO:0000259" key="3">
    <source>
        <dbReference type="Pfam" id="PF25550"/>
    </source>
</evidence>
<dbReference type="InterPro" id="IPR057688">
    <property type="entry name" value="DUF7928"/>
</dbReference>
<keyword evidence="2" id="KW-0472">Membrane</keyword>
<sequence length="329" mass="36599">MGLKSYFRKPGKDAQSPTEKGEDIPPTPTTPACYTPRSRESAGLEGIPMQRLNDAKCDVMVNHVWSQQAKLLWNIGNDDEGVVIKKSRGQYVCCPPDLRRPAGFLEAVQALNVKSSDAADEYNEKGNKDSRVSVHELDIANSEQGLAEKPRRIVLLHSITTALTLCLIIVTLGSGYRKIAKEVAQVQNNTKYYSGLPPKRLSSNGSLPYVTIQCPVYKEGQQTVIAPTVYSIKAAILTYEMQGGIANIFVNDNGMQLLSAKEARARQDFYEEHSIGWVARPRHDPKGEHNPVPFLRRGKFKKASNMNYALWVSNRIEDKINGGGHRPDY</sequence>
<reference evidence="4 5" key="1">
    <citation type="submission" date="2018-10" db="EMBL/GenBank/DDBJ databases">
        <title>Fifty Aureobasidium pullulans genomes reveal a recombining polyextremotolerant generalist.</title>
        <authorList>
            <person name="Gostincar C."/>
            <person name="Turk M."/>
            <person name="Zajc J."/>
            <person name="Gunde-Cimerman N."/>
        </authorList>
    </citation>
    <scope>NUCLEOTIDE SEQUENCE [LARGE SCALE GENOMIC DNA]</scope>
    <source>
        <strain evidence="4 5">EXF-10507</strain>
    </source>
</reference>
<evidence type="ECO:0000313" key="5">
    <source>
        <dbReference type="Proteomes" id="UP000304928"/>
    </source>
</evidence>